<feature type="non-terminal residue" evidence="1">
    <location>
        <position position="1"/>
    </location>
</feature>
<keyword evidence="2" id="KW-1185">Reference proteome</keyword>
<dbReference type="Proteomes" id="UP000790377">
    <property type="component" value="Unassembled WGS sequence"/>
</dbReference>
<evidence type="ECO:0000313" key="2">
    <source>
        <dbReference type="Proteomes" id="UP000790377"/>
    </source>
</evidence>
<accession>A0ACB7ZQA9</accession>
<proteinExistence type="predicted"/>
<sequence length="298" mass="34330">GRPCAKDGTFLPIGTPPPPLTEKSPDNWEPYRNRIEFETAEFLYTKNQMSAGHMNTLFDLWAATLAKHDDQPPFADQKDLYKVIDSTPLGDINWQGFSVEYQGERPDGDVPRWMKASYDVWFRDPRQVIHNILANPDFRTEIDYTPFREYNTADDKRQWKDFMSGDWAWQQADEIATDPSTHGSTFVPIILGSDKTTVSVGTGHNEYYPLYASIGNVHNNVRRAHRDALVIIGFLAIPKTDRQYTNDDDFRTFRRRLFHSSLSYILQSLKPAMTQPEIARFGDGHFRRVIYGLGPYIA</sequence>
<gene>
    <name evidence="1" type="ORF">BJ138DRAFT_1195517</name>
</gene>
<reference evidence="1" key="1">
    <citation type="journal article" date="2021" name="New Phytol.">
        <title>Evolutionary innovations through gain and loss of genes in the ectomycorrhizal Boletales.</title>
        <authorList>
            <person name="Wu G."/>
            <person name="Miyauchi S."/>
            <person name="Morin E."/>
            <person name="Kuo A."/>
            <person name="Drula E."/>
            <person name="Varga T."/>
            <person name="Kohler A."/>
            <person name="Feng B."/>
            <person name="Cao Y."/>
            <person name="Lipzen A."/>
            <person name="Daum C."/>
            <person name="Hundley H."/>
            <person name="Pangilinan J."/>
            <person name="Johnson J."/>
            <person name="Barry K."/>
            <person name="LaButti K."/>
            <person name="Ng V."/>
            <person name="Ahrendt S."/>
            <person name="Min B."/>
            <person name="Choi I.G."/>
            <person name="Park H."/>
            <person name="Plett J.M."/>
            <person name="Magnuson J."/>
            <person name="Spatafora J.W."/>
            <person name="Nagy L.G."/>
            <person name="Henrissat B."/>
            <person name="Grigoriev I.V."/>
            <person name="Yang Z.L."/>
            <person name="Xu J."/>
            <person name="Martin F.M."/>
        </authorList>
    </citation>
    <scope>NUCLEOTIDE SEQUENCE</scope>
    <source>
        <strain evidence="1">ATCC 28755</strain>
    </source>
</reference>
<protein>
    <submittedName>
        <fullName evidence="1">Uncharacterized protein</fullName>
    </submittedName>
</protein>
<dbReference type="EMBL" id="MU269093">
    <property type="protein sequence ID" value="KAH7903255.1"/>
    <property type="molecule type" value="Genomic_DNA"/>
</dbReference>
<comment type="caution">
    <text evidence="1">The sequence shown here is derived from an EMBL/GenBank/DDBJ whole genome shotgun (WGS) entry which is preliminary data.</text>
</comment>
<feature type="non-terminal residue" evidence="1">
    <location>
        <position position="298"/>
    </location>
</feature>
<evidence type="ECO:0000313" key="1">
    <source>
        <dbReference type="EMBL" id="KAH7903255.1"/>
    </source>
</evidence>
<organism evidence="1 2">
    <name type="scientific">Hygrophoropsis aurantiaca</name>
    <dbReference type="NCBI Taxonomy" id="72124"/>
    <lineage>
        <taxon>Eukaryota</taxon>
        <taxon>Fungi</taxon>
        <taxon>Dikarya</taxon>
        <taxon>Basidiomycota</taxon>
        <taxon>Agaricomycotina</taxon>
        <taxon>Agaricomycetes</taxon>
        <taxon>Agaricomycetidae</taxon>
        <taxon>Boletales</taxon>
        <taxon>Coniophorineae</taxon>
        <taxon>Hygrophoropsidaceae</taxon>
        <taxon>Hygrophoropsis</taxon>
    </lineage>
</organism>
<name>A0ACB7ZQA9_9AGAM</name>